<dbReference type="PROSITE" id="PS00107">
    <property type="entry name" value="PROTEIN_KINASE_ATP"/>
    <property type="match status" value="1"/>
</dbReference>
<evidence type="ECO:0000256" key="3">
    <source>
        <dbReference type="PROSITE-ProRule" id="PRU10141"/>
    </source>
</evidence>
<dbReference type="PROSITE" id="PS50011">
    <property type="entry name" value="PROTEIN_KINASE_DOM"/>
    <property type="match status" value="1"/>
</dbReference>
<dbReference type="SMART" id="SM00220">
    <property type="entry name" value="S_TKc"/>
    <property type="match status" value="1"/>
</dbReference>
<reference evidence="6 7" key="1">
    <citation type="submission" date="2024-04" db="EMBL/GenBank/DDBJ databases">
        <title>Tritrichomonas musculus Genome.</title>
        <authorList>
            <person name="Alves-Ferreira E."/>
            <person name="Grigg M."/>
            <person name="Lorenzi H."/>
            <person name="Galac M."/>
        </authorList>
    </citation>
    <scope>NUCLEOTIDE SEQUENCE [LARGE SCALE GENOMIC DNA]</scope>
    <source>
        <strain evidence="6 7">EAF2021</strain>
    </source>
</reference>
<dbReference type="EMBL" id="JAPFFF010000034">
    <property type="protein sequence ID" value="KAK8843739.1"/>
    <property type="molecule type" value="Genomic_DNA"/>
</dbReference>
<keyword evidence="2 3" id="KW-0067">ATP-binding</keyword>
<feature type="compositionally biased region" description="Polar residues" evidence="4">
    <location>
        <begin position="377"/>
        <end position="390"/>
    </location>
</feature>
<evidence type="ECO:0000313" key="6">
    <source>
        <dbReference type="EMBL" id="KAK8843739.1"/>
    </source>
</evidence>
<dbReference type="Gene3D" id="1.10.510.10">
    <property type="entry name" value="Transferase(Phosphotransferase) domain 1"/>
    <property type="match status" value="1"/>
</dbReference>
<feature type="compositionally biased region" description="Low complexity" evidence="4">
    <location>
        <begin position="316"/>
        <end position="376"/>
    </location>
</feature>
<dbReference type="PANTHER" id="PTHR23257:SF969">
    <property type="entry name" value="INTEGRIN-LINKED PROTEIN KINASE"/>
    <property type="match status" value="1"/>
</dbReference>
<sequence>MSDLDKYFLDMKAYKKCSSRSIGNGSYGTVFKFISKENEIYAGKILQRDPNTFFKEIGTLISVHYPSIVSIKGFSLSPVNGNSPNGFIPIIILEYLANGTLNDLLYKKENVTDTKKYIIILGITLGMYCLHKNGIIHRDLKPDNILFDVNYYPRIADFGLSKYIGTATDLPLNSKTGAPIYTAPEVTEGCKSSFKMDVYSYSLILFEILTAKTGQKPVYKGTRPYEVRPNTSNLENNAQKELIEKCWSEDPAKRPEFKDIVKKIGEIGFYSNFDCKEVDEYLKLFPEEDIKILFESSNSSRDIPVLKFETLLNQTQETSSNQTQETSSNQTQETSSIQTQETSSIQTQETSSNRPQGANSSQNQEAMSSASSNSSMLVTESFSSPASTSGSHGGMGLTMNTNIEPDSRRNDLSVGIIEYLRNSSGNLKDLLTVESRDERSPEKSNKDPNNVIIYDDDESPLVYISGEDFPNNFILFSFQKNQIEASHYEIKTVNHPKDGYHLRSWIIRGSNDNNEWEEIDKQEDCDFLNGDSYSHIFEIKKEKRKKYRHFCLSMTGPNWFQRNILALRSFELYGEIY</sequence>
<evidence type="ECO:0000313" key="7">
    <source>
        <dbReference type="Proteomes" id="UP001470230"/>
    </source>
</evidence>
<feature type="binding site" evidence="3">
    <location>
        <position position="44"/>
    </location>
    <ligand>
        <name>ATP</name>
        <dbReference type="ChEBI" id="CHEBI:30616"/>
    </ligand>
</feature>
<proteinExistence type="predicted"/>
<evidence type="ECO:0000256" key="1">
    <source>
        <dbReference type="ARBA" id="ARBA00022741"/>
    </source>
</evidence>
<dbReference type="InterPro" id="IPR017441">
    <property type="entry name" value="Protein_kinase_ATP_BS"/>
</dbReference>
<organism evidence="6 7">
    <name type="scientific">Tritrichomonas musculus</name>
    <dbReference type="NCBI Taxonomy" id="1915356"/>
    <lineage>
        <taxon>Eukaryota</taxon>
        <taxon>Metamonada</taxon>
        <taxon>Parabasalia</taxon>
        <taxon>Tritrichomonadida</taxon>
        <taxon>Tritrichomonadidae</taxon>
        <taxon>Tritrichomonas</taxon>
    </lineage>
</organism>
<evidence type="ECO:0000259" key="5">
    <source>
        <dbReference type="PROSITE" id="PS50011"/>
    </source>
</evidence>
<dbReference type="PANTHER" id="PTHR23257">
    <property type="entry name" value="SERINE-THREONINE PROTEIN KINASE"/>
    <property type="match status" value="1"/>
</dbReference>
<evidence type="ECO:0000256" key="2">
    <source>
        <dbReference type="ARBA" id="ARBA00022840"/>
    </source>
</evidence>
<feature type="region of interest" description="Disordered" evidence="4">
    <location>
        <begin position="316"/>
        <end position="408"/>
    </location>
</feature>
<feature type="compositionally biased region" description="Basic and acidic residues" evidence="4">
    <location>
        <begin position="434"/>
        <end position="446"/>
    </location>
</feature>
<name>A0ABR2HC47_9EUKA</name>
<gene>
    <name evidence="6" type="ORF">M9Y10_024807</name>
</gene>
<feature type="region of interest" description="Disordered" evidence="4">
    <location>
        <begin position="431"/>
        <end position="452"/>
    </location>
</feature>
<dbReference type="SUPFAM" id="SSF56112">
    <property type="entry name" value="Protein kinase-like (PK-like)"/>
    <property type="match status" value="1"/>
</dbReference>
<dbReference type="Proteomes" id="UP001470230">
    <property type="component" value="Unassembled WGS sequence"/>
</dbReference>
<feature type="domain" description="Protein kinase" evidence="5">
    <location>
        <begin position="16"/>
        <end position="270"/>
    </location>
</feature>
<protein>
    <recommendedName>
        <fullName evidence="5">Protein kinase domain-containing protein</fullName>
    </recommendedName>
</protein>
<dbReference type="InterPro" id="IPR008271">
    <property type="entry name" value="Ser/Thr_kinase_AS"/>
</dbReference>
<dbReference type="InterPro" id="IPR011009">
    <property type="entry name" value="Kinase-like_dom_sf"/>
</dbReference>
<dbReference type="InterPro" id="IPR050167">
    <property type="entry name" value="Ser_Thr_protein_kinase"/>
</dbReference>
<dbReference type="InterPro" id="IPR000719">
    <property type="entry name" value="Prot_kinase_dom"/>
</dbReference>
<keyword evidence="7" id="KW-1185">Reference proteome</keyword>
<evidence type="ECO:0000256" key="4">
    <source>
        <dbReference type="SAM" id="MobiDB-lite"/>
    </source>
</evidence>
<dbReference type="PROSITE" id="PS00108">
    <property type="entry name" value="PROTEIN_KINASE_ST"/>
    <property type="match status" value="1"/>
</dbReference>
<keyword evidence="1 3" id="KW-0547">Nucleotide-binding</keyword>
<dbReference type="Pfam" id="PF00069">
    <property type="entry name" value="Pkinase"/>
    <property type="match status" value="1"/>
</dbReference>
<accession>A0ABR2HC47</accession>
<comment type="caution">
    <text evidence="6">The sequence shown here is derived from an EMBL/GenBank/DDBJ whole genome shotgun (WGS) entry which is preliminary data.</text>
</comment>